<dbReference type="PANTHER" id="PTHR12110">
    <property type="entry name" value="HYDROXYPYRUVATE ISOMERASE"/>
    <property type="match status" value="1"/>
</dbReference>
<comment type="caution">
    <text evidence="2">The sequence shown here is derived from an EMBL/GenBank/DDBJ whole genome shotgun (WGS) entry which is preliminary data.</text>
</comment>
<dbReference type="Gene3D" id="3.20.20.150">
    <property type="entry name" value="Divalent-metal-dependent TIM barrel enzymes"/>
    <property type="match status" value="1"/>
</dbReference>
<organism evidence="2 3">
    <name type="scientific">Pedobacter hiemivivus</name>
    <dbReference type="NCBI Taxonomy" id="2530454"/>
    <lineage>
        <taxon>Bacteria</taxon>
        <taxon>Pseudomonadati</taxon>
        <taxon>Bacteroidota</taxon>
        <taxon>Sphingobacteriia</taxon>
        <taxon>Sphingobacteriales</taxon>
        <taxon>Sphingobacteriaceae</taxon>
        <taxon>Pedobacter</taxon>
    </lineage>
</organism>
<feature type="domain" description="Xylose isomerase-like TIM barrel" evidence="1">
    <location>
        <begin position="155"/>
        <end position="277"/>
    </location>
</feature>
<dbReference type="InterPro" id="IPR050312">
    <property type="entry name" value="IolE/XylAMocC-like"/>
</dbReference>
<dbReference type="PANTHER" id="PTHR12110:SF41">
    <property type="entry name" value="INOSOSE DEHYDRATASE"/>
    <property type="match status" value="1"/>
</dbReference>
<sequence>MKNRYSNTNKLLLFAVIIITTYISCSSRLNSSKNTTQNDPEVSLGWKLGAQAYTFNRFSFTQALSKIDSCGLHFVEAYPSQIIGGGIQEKMDFRMSETSKTYLQKLLKAKGIRLVSYGVITTKDSNDWEKIFAFAKSMGVENITCEPQNKDIPLVSKLCDKYQINAAIHNHPNPSIYWKPDVVLNTIKGQSKRLGACADIGHWVRSGLDPIAALKQLEGHVIQLHLKDLNEFGNVKAHDVHWGTGVSNVKGVIAELKRQQFKGVISAEYEYNWEKNVPDVTASVINFRKMVQEK</sequence>
<dbReference type="InterPro" id="IPR036237">
    <property type="entry name" value="Xyl_isomerase-like_sf"/>
</dbReference>
<dbReference type="EMBL" id="SJSM01000015">
    <property type="protein sequence ID" value="TCC91071.1"/>
    <property type="molecule type" value="Genomic_DNA"/>
</dbReference>
<dbReference type="Proteomes" id="UP000291117">
    <property type="component" value="Unassembled WGS sequence"/>
</dbReference>
<protein>
    <submittedName>
        <fullName evidence="2">Sugar phosphate isomerase/epimerase</fullName>
    </submittedName>
</protein>
<dbReference type="GO" id="GO:0016853">
    <property type="term" value="F:isomerase activity"/>
    <property type="evidence" value="ECO:0007669"/>
    <property type="project" value="UniProtKB-KW"/>
</dbReference>
<dbReference type="RefSeq" id="WP_131610809.1">
    <property type="nucleotide sequence ID" value="NZ_SJSM01000015.1"/>
</dbReference>
<keyword evidence="2" id="KW-0413">Isomerase</keyword>
<dbReference type="OrthoDB" id="1121759at2"/>
<gene>
    <name evidence="2" type="ORF">EZ444_19405</name>
</gene>
<dbReference type="InterPro" id="IPR013022">
    <property type="entry name" value="Xyl_isomerase-like_TIM-brl"/>
</dbReference>
<proteinExistence type="predicted"/>
<reference evidence="2 3" key="1">
    <citation type="submission" date="2019-02" db="EMBL/GenBank/DDBJ databases">
        <title>Pedobacter sp. RP-3-8 sp. nov., isolated from Arctic soil.</title>
        <authorList>
            <person name="Dahal R.H."/>
        </authorList>
    </citation>
    <scope>NUCLEOTIDE SEQUENCE [LARGE SCALE GENOMIC DNA]</scope>
    <source>
        <strain evidence="2 3">RP-3-8</strain>
    </source>
</reference>
<dbReference type="AlphaFoldDB" id="A0A4R0MV66"/>
<evidence type="ECO:0000259" key="1">
    <source>
        <dbReference type="Pfam" id="PF01261"/>
    </source>
</evidence>
<keyword evidence="3" id="KW-1185">Reference proteome</keyword>
<evidence type="ECO:0000313" key="2">
    <source>
        <dbReference type="EMBL" id="TCC91071.1"/>
    </source>
</evidence>
<dbReference type="SUPFAM" id="SSF51658">
    <property type="entry name" value="Xylose isomerase-like"/>
    <property type="match status" value="1"/>
</dbReference>
<dbReference type="Pfam" id="PF01261">
    <property type="entry name" value="AP_endonuc_2"/>
    <property type="match status" value="1"/>
</dbReference>
<accession>A0A4R0MV66</accession>
<name>A0A4R0MV66_9SPHI</name>
<evidence type="ECO:0000313" key="3">
    <source>
        <dbReference type="Proteomes" id="UP000291117"/>
    </source>
</evidence>